<feature type="binding site" description="axial binding residue" evidence="17">
    <location>
        <position position="53"/>
    </location>
    <ligand>
        <name>heme</name>
        <dbReference type="ChEBI" id="CHEBI:30413"/>
    </ligand>
    <ligandPart>
        <name>Fe</name>
        <dbReference type="ChEBI" id="CHEBI:18248"/>
    </ligandPart>
</feature>
<dbReference type="GO" id="GO:0020037">
    <property type="term" value="F:heme binding"/>
    <property type="evidence" value="ECO:0007669"/>
    <property type="project" value="InterPro"/>
</dbReference>
<evidence type="ECO:0000256" key="1">
    <source>
        <dbReference type="ARBA" id="ARBA00003068"/>
    </source>
</evidence>
<evidence type="ECO:0000256" key="10">
    <source>
        <dbReference type="ARBA" id="ARBA00022982"/>
    </source>
</evidence>
<evidence type="ECO:0000256" key="19">
    <source>
        <dbReference type="SAM" id="SignalP"/>
    </source>
</evidence>
<evidence type="ECO:0000256" key="7">
    <source>
        <dbReference type="ARBA" id="ARBA00022692"/>
    </source>
</evidence>
<dbReference type="GO" id="GO:0015979">
    <property type="term" value="P:photosynthesis"/>
    <property type="evidence" value="ECO:0007669"/>
    <property type="project" value="UniProtKB-KW"/>
</dbReference>
<evidence type="ECO:0000256" key="9">
    <source>
        <dbReference type="ARBA" id="ARBA00022729"/>
    </source>
</evidence>
<feature type="transmembrane region" description="Helical" evidence="18">
    <location>
        <begin position="277"/>
        <end position="296"/>
    </location>
</feature>
<evidence type="ECO:0000256" key="13">
    <source>
        <dbReference type="ARBA" id="ARBA00023078"/>
    </source>
</evidence>
<dbReference type="InterPro" id="IPR024094">
    <property type="entry name" value="Cyt_f_lg_dom"/>
</dbReference>
<keyword evidence="10" id="KW-0249">Electron transport</keyword>
<dbReference type="Pfam" id="PF16639">
    <property type="entry name" value="Apocytochr_F_N"/>
    <property type="match status" value="1"/>
</dbReference>
<dbReference type="GeneID" id="67132932"/>
<evidence type="ECO:0000259" key="20">
    <source>
        <dbReference type="Pfam" id="PF16639"/>
    </source>
</evidence>
<comment type="cofactor">
    <cofactor evidence="17">
        <name>heme</name>
        <dbReference type="ChEBI" id="CHEBI:30413"/>
    </cofactor>
    <text evidence="17">Binds 1 heme group covalently.</text>
</comment>
<keyword evidence="13" id="KW-0793">Thylakoid</keyword>
<feature type="binding site" description="axial binding residue" evidence="17">
    <location>
        <position position="29"/>
    </location>
    <ligand>
        <name>heme</name>
        <dbReference type="ChEBI" id="CHEBI:30413"/>
    </ligand>
    <ligandPart>
        <name>Fe</name>
        <dbReference type="ChEBI" id="CHEBI:18248"/>
    </ligandPart>
</feature>
<gene>
    <name evidence="21" type="primary">petA</name>
</gene>
<evidence type="ECO:0000256" key="11">
    <source>
        <dbReference type="ARBA" id="ARBA00022989"/>
    </source>
</evidence>
<dbReference type="AlphaFoldDB" id="A0A7T7BWC5"/>
<protein>
    <recommendedName>
        <fullName evidence="3">Cytochrome f</fullName>
    </recommendedName>
</protein>
<comment type="function">
    <text evidence="1">Component of the cytochrome b6-f complex, which mediates electron transfer between photosystem II (PSII) and photosystem I (PSI), cyclic electron flow around PSI, and state transitions.</text>
</comment>
<dbReference type="Gene3D" id="2.60.40.830">
    <property type="entry name" value="Cytochrome f large domain"/>
    <property type="match status" value="1"/>
</dbReference>
<evidence type="ECO:0000256" key="12">
    <source>
        <dbReference type="ARBA" id="ARBA00023004"/>
    </source>
</evidence>
<dbReference type="PROSITE" id="PS51010">
    <property type="entry name" value="CYTF"/>
    <property type="match status" value="1"/>
</dbReference>
<organism evidence="21">
    <name type="scientific">Poterioochromonas malhamensis</name>
    <dbReference type="NCBI Taxonomy" id="88167"/>
    <lineage>
        <taxon>Eukaryota</taxon>
        <taxon>Sar</taxon>
        <taxon>Stramenopiles</taxon>
        <taxon>Ochrophyta</taxon>
        <taxon>Synurophyceae</taxon>
        <taxon>Ochromonadales</taxon>
        <taxon>Ochromonadaceae</taxon>
        <taxon>Poterioochromonas</taxon>
    </lineage>
</organism>
<feature type="domain" description="Cytochrome f large" evidence="20">
    <location>
        <begin position="29"/>
        <end position="183"/>
    </location>
</feature>
<dbReference type="Gene3D" id="1.20.5.700">
    <property type="entry name" value="Single helix bin"/>
    <property type="match status" value="1"/>
</dbReference>
<keyword evidence="9 19" id="KW-0732">Signal</keyword>
<evidence type="ECO:0000313" key="21">
    <source>
        <dbReference type="EMBL" id="QQK55036.1"/>
    </source>
</evidence>
<geneLocation type="plastid" evidence="21"/>
<dbReference type="Gene3D" id="2.40.50.100">
    <property type="match status" value="1"/>
</dbReference>
<evidence type="ECO:0000256" key="6">
    <source>
        <dbReference type="ARBA" id="ARBA00022617"/>
    </source>
</evidence>
<keyword evidence="7 18" id="KW-0812">Transmembrane</keyword>
<evidence type="ECO:0000256" key="17">
    <source>
        <dbReference type="PIRSR" id="PIRSR602325-50"/>
    </source>
</evidence>
<dbReference type="EMBL" id="MW175522">
    <property type="protein sequence ID" value="QQK55036.1"/>
    <property type="molecule type" value="Genomic_DNA"/>
</dbReference>
<dbReference type="GO" id="GO:0055035">
    <property type="term" value="C:plastid thylakoid membrane"/>
    <property type="evidence" value="ECO:0007669"/>
    <property type="project" value="UniProtKB-SubCell"/>
</dbReference>
<dbReference type="SUPFAM" id="SSF103431">
    <property type="entry name" value="Cytochrome f subunit of the cytochrome b6f complex, transmembrane anchor"/>
    <property type="match status" value="1"/>
</dbReference>
<sequence>MKNFFKLLINCFIFSSLSSPFTALESLAFPIYAQQNYENPREANGKIVCANCHLAQKPVELETPKSILPNTIFETLVKIPLKKDSKQILSNGNTGELNIGAVLILPEEFKLAPKNRLTEKLQTELKNVYITPYSSKYENILVVGPISAKKSNEIIFPILSPDPESNKKIHYLKYPIYVGANRGRGQLYPNGEKTNNNVVTSSIAGKVSKINFLEKNTEVQILDKNGNLVSQLIPKNIQVIVKENQAIVQDQALTINPNVGGFGQTESEIVLQNSERIYFYTVFCLLIILTQSIFVLKKKQFEKVQLAEMDF</sequence>
<dbReference type="PANTHER" id="PTHR33288">
    <property type="match status" value="1"/>
</dbReference>
<dbReference type="RefSeq" id="YP_010139370.1">
    <property type="nucleotide sequence ID" value="NC_056910.1"/>
</dbReference>
<dbReference type="GO" id="GO:0005506">
    <property type="term" value="F:iron ion binding"/>
    <property type="evidence" value="ECO:0007669"/>
    <property type="project" value="InterPro"/>
</dbReference>
<dbReference type="InterPro" id="IPR011054">
    <property type="entry name" value="Rudment_hybrid_motif"/>
</dbReference>
<evidence type="ECO:0000256" key="14">
    <source>
        <dbReference type="ARBA" id="ARBA00023136"/>
    </source>
</evidence>
<feature type="chain" id="PRO_5031393046" description="Cytochrome f" evidence="19">
    <location>
        <begin position="24"/>
        <end position="311"/>
    </location>
</feature>
<dbReference type="Pfam" id="PF01333">
    <property type="entry name" value="Apocytochr_F_C"/>
    <property type="match status" value="1"/>
</dbReference>
<dbReference type="InterPro" id="IPR002325">
    <property type="entry name" value="Cyt_f"/>
</dbReference>
<reference evidence="21" key="1">
    <citation type="submission" date="2020-10" db="EMBL/GenBank/DDBJ databases">
        <title>Complete chloroplast genome of the Synurophyceae Poterioochromonas malhamensis (Pringsheim) R.A.Andersen 2017 from Van Lake in Eastern Anatolia.</title>
        <authorList>
            <person name="Gastineau R."/>
            <person name="Yilmaz E."/>
            <person name="Solak C.N."/>
            <person name="Lemieux C."/>
            <person name="Turmel M."/>
            <person name="Witkowski A."/>
        </authorList>
    </citation>
    <scope>NUCLEOTIDE SEQUENCE</scope>
    <source>
        <strain evidence="21">SZCZR2049</strain>
    </source>
</reference>
<keyword evidence="21" id="KW-0934">Plastid</keyword>
<dbReference type="SUPFAM" id="SSF49441">
    <property type="entry name" value="Cytochrome f, large domain"/>
    <property type="match status" value="1"/>
</dbReference>
<dbReference type="GO" id="GO:0009055">
    <property type="term" value="F:electron transfer activity"/>
    <property type="evidence" value="ECO:0007669"/>
    <property type="project" value="InterPro"/>
</dbReference>
<dbReference type="SUPFAM" id="SSF51246">
    <property type="entry name" value="Rudiment single hybrid motif"/>
    <property type="match status" value="1"/>
</dbReference>
<proteinExistence type="inferred from homology"/>
<dbReference type="PRINTS" id="PR00610">
    <property type="entry name" value="CYTOCHROMEF"/>
</dbReference>
<keyword evidence="6 17" id="KW-0349">Heme</keyword>
<dbReference type="PANTHER" id="PTHR33288:SF10">
    <property type="entry name" value="CYTOCHROME F"/>
    <property type="match status" value="1"/>
</dbReference>
<dbReference type="InterPro" id="IPR024058">
    <property type="entry name" value="Cyt-f_TM"/>
</dbReference>
<feature type="binding site" description="covalent" evidence="17">
    <location>
        <position position="49"/>
    </location>
    <ligand>
        <name>heme</name>
        <dbReference type="ChEBI" id="CHEBI:30413"/>
    </ligand>
</feature>
<name>A0A7T7BWC5_9STRA</name>
<keyword evidence="14 18" id="KW-0472">Membrane</keyword>
<comment type="subunit">
    <text evidence="15">The 4 large subunits of the cytochrome b6-f complex are cytochrome b6, subunit IV (17 kDa polypeptide, PetD), cytochrome f and the Rieske protein, while the 4 small subunits are PetG, PetL, PetM and PetN. The complex functions as a dimer.</text>
</comment>
<accession>A0A7T7BWC5</accession>
<keyword evidence="8 17" id="KW-0479">Metal-binding</keyword>
<evidence type="ECO:0000256" key="8">
    <source>
        <dbReference type="ARBA" id="ARBA00022723"/>
    </source>
</evidence>
<evidence type="ECO:0000256" key="5">
    <source>
        <dbReference type="ARBA" id="ARBA00022531"/>
    </source>
</evidence>
<evidence type="ECO:0000256" key="18">
    <source>
        <dbReference type="SAM" id="Phobius"/>
    </source>
</evidence>
<dbReference type="InterPro" id="IPR036826">
    <property type="entry name" value="Cyt_f_lg_dom_sf"/>
</dbReference>
<feature type="binding site" description="covalent" evidence="17">
    <location>
        <position position="52"/>
    </location>
    <ligand>
        <name>heme</name>
        <dbReference type="ChEBI" id="CHEBI:30413"/>
    </ligand>
</feature>
<dbReference type="FunFam" id="2.60.40.830:FF:000001">
    <property type="entry name" value="Cytochrome f"/>
    <property type="match status" value="1"/>
</dbReference>
<keyword evidence="12 17" id="KW-0408">Iron</keyword>
<evidence type="ECO:0000256" key="3">
    <source>
        <dbReference type="ARBA" id="ARBA00013528"/>
    </source>
</evidence>
<comment type="subcellular location">
    <subcellularLocation>
        <location evidence="16">Plastid thylakoid membrane</location>
        <topology evidence="16">Single-pass membrane protein</topology>
    </subcellularLocation>
</comment>
<evidence type="ECO:0000256" key="2">
    <source>
        <dbReference type="ARBA" id="ARBA00008923"/>
    </source>
</evidence>
<comment type="similarity">
    <text evidence="2">Belongs to the cytochrome f family.</text>
</comment>
<keyword evidence="4" id="KW-0813">Transport</keyword>
<evidence type="ECO:0000256" key="4">
    <source>
        <dbReference type="ARBA" id="ARBA00022448"/>
    </source>
</evidence>
<evidence type="ECO:0000256" key="15">
    <source>
        <dbReference type="ARBA" id="ARBA00025834"/>
    </source>
</evidence>
<evidence type="ECO:0000256" key="16">
    <source>
        <dbReference type="ARBA" id="ARBA00046266"/>
    </source>
</evidence>
<keyword evidence="11 18" id="KW-1133">Transmembrane helix</keyword>
<keyword evidence="5" id="KW-0602">Photosynthesis</keyword>
<feature type="signal peptide" evidence="19">
    <location>
        <begin position="1"/>
        <end position="23"/>
    </location>
</feature>